<name>A0A9Q1A1K7_SALPP</name>
<reference evidence="1" key="1">
    <citation type="submission" date="2022-11" db="EMBL/GenBank/DDBJ databases">
        <authorList>
            <person name="Hyden B.L."/>
            <person name="Feng K."/>
            <person name="Yates T."/>
            <person name="Jawdy S."/>
            <person name="Smart L.B."/>
            <person name="Muchero W."/>
        </authorList>
    </citation>
    <scope>NUCLEOTIDE SEQUENCE</scope>
    <source>
        <tissue evidence="1">Shoot tip</tissue>
    </source>
</reference>
<accession>A0A9Q1A1K7</accession>
<protein>
    <submittedName>
        <fullName evidence="1">Uncharacterized protein</fullName>
    </submittedName>
</protein>
<evidence type="ECO:0000313" key="2">
    <source>
        <dbReference type="Proteomes" id="UP001151532"/>
    </source>
</evidence>
<evidence type="ECO:0000313" key="1">
    <source>
        <dbReference type="EMBL" id="KAJ6754542.1"/>
    </source>
</evidence>
<keyword evidence="2" id="KW-1185">Reference proteome</keyword>
<proteinExistence type="predicted"/>
<reference evidence="1" key="2">
    <citation type="journal article" date="2023" name="Int. J. Mol. Sci.">
        <title>De Novo Assembly and Annotation of 11 Diverse Shrub Willow (Salix) Genomes Reveals Novel Gene Organization in Sex-Linked Regions.</title>
        <authorList>
            <person name="Hyden B."/>
            <person name="Feng K."/>
            <person name="Yates T.B."/>
            <person name="Jawdy S."/>
            <person name="Cereghino C."/>
            <person name="Smart L.B."/>
            <person name="Muchero W."/>
        </authorList>
    </citation>
    <scope>NUCLEOTIDE SEQUENCE</scope>
    <source>
        <tissue evidence="1">Shoot tip</tissue>
    </source>
</reference>
<sequence>MVLHSYLELYGFLCTCNLIVSFLQLENSLNMPQCYCLEHLLDFSACLKVQ</sequence>
<dbReference type="Proteomes" id="UP001151532">
    <property type="component" value="Chromosome 16"/>
</dbReference>
<dbReference type="AlphaFoldDB" id="A0A9Q1A1K7"/>
<comment type="caution">
    <text evidence="1">The sequence shown here is derived from an EMBL/GenBank/DDBJ whole genome shotgun (WGS) entry which is preliminary data.</text>
</comment>
<dbReference type="EMBL" id="JAPFFK010000007">
    <property type="protein sequence ID" value="KAJ6754542.1"/>
    <property type="molecule type" value="Genomic_DNA"/>
</dbReference>
<gene>
    <name evidence="1" type="ORF">OIU79_027205</name>
</gene>
<organism evidence="1 2">
    <name type="scientific">Salix purpurea</name>
    <name type="common">Purple osier willow</name>
    <dbReference type="NCBI Taxonomy" id="77065"/>
    <lineage>
        <taxon>Eukaryota</taxon>
        <taxon>Viridiplantae</taxon>
        <taxon>Streptophyta</taxon>
        <taxon>Embryophyta</taxon>
        <taxon>Tracheophyta</taxon>
        <taxon>Spermatophyta</taxon>
        <taxon>Magnoliopsida</taxon>
        <taxon>eudicotyledons</taxon>
        <taxon>Gunneridae</taxon>
        <taxon>Pentapetalae</taxon>
        <taxon>rosids</taxon>
        <taxon>fabids</taxon>
        <taxon>Malpighiales</taxon>
        <taxon>Salicaceae</taxon>
        <taxon>Saliceae</taxon>
        <taxon>Salix</taxon>
    </lineage>
</organism>